<accession>A0ACC1M898</accession>
<sequence length="261" mass="29541">MTRQPTSDEIFYLKSAARMLLFPTSTWATGLVLFHRYCDYISSQRGSNRDKDVIPSQICILLCLYLASKATEEPRRQQDIINVGYKLEHPNGDAFLRVDEQMDALRNTMTQAELVLVRILGFDVNVELPHNWIASILYGMAWWETKGVPPSDTELVDTRVKDVARLAWLVANNAVSAGLVDRESARVMAAACILISLRADSLPLPASDLSEWADVWARSSASRVERVQRLIEEHVDIAKCKQERDASNSRRANREVSYESQ</sequence>
<reference evidence="1" key="1">
    <citation type="submission" date="2022-07" db="EMBL/GenBank/DDBJ databases">
        <title>Phylogenomic reconstructions and comparative analyses of Kickxellomycotina fungi.</title>
        <authorList>
            <person name="Reynolds N.K."/>
            <person name="Stajich J.E."/>
            <person name="Barry K."/>
            <person name="Grigoriev I.V."/>
            <person name="Crous P."/>
            <person name="Smith M.E."/>
        </authorList>
    </citation>
    <scope>NUCLEOTIDE SEQUENCE</scope>
    <source>
        <strain evidence="1">CBS 190363</strain>
    </source>
</reference>
<dbReference type="Proteomes" id="UP001139981">
    <property type="component" value="Unassembled WGS sequence"/>
</dbReference>
<gene>
    <name evidence="1" type="ORF">IWW38_001352</name>
</gene>
<evidence type="ECO:0000313" key="1">
    <source>
        <dbReference type="EMBL" id="KAJ2898532.1"/>
    </source>
</evidence>
<keyword evidence="2" id="KW-1185">Reference proteome</keyword>
<proteinExistence type="predicted"/>
<name>A0ACC1M898_9FUNG</name>
<organism evidence="1 2">
    <name type="scientific">Coemansia aciculifera</name>
    <dbReference type="NCBI Taxonomy" id="417176"/>
    <lineage>
        <taxon>Eukaryota</taxon>
        <taxon>Fungi</taxon>
        <taxon>Fungi incertae sedis</taxon>
        <taxon>Zoopagomycota</taxon>
        <taxon>Kickxellomycotina</taxon>
        <taxon>Kickxellomycetes</taxon>
        <taxon>Kickxellales</taxon>
        <taxon>Kickxellaceae</taxon>
        <taxon>Coemansia</taxon>
    </lineage>
</organism>
<dbReference type="EMBL" id="JANBVB010000058">
    <property type="protein sequence ID" value="KAJ2898532.1"/>
    <property type="molecule type" value="Genomic_DNA"/>
</dbReference>
<comment type="caution">
    <text evidence="1">The sequence shown here is derived from an EMBL/GenBank/DDBJ whole genome shotgun (WGS) entry which is preliminary data.</text>
</comment>
<evidence type="ECO:0000313" key="2">
    <source>
        <dbReference type="Proteomes" id="UP001139981"/>
    </source>
</evidence>
<protein>
    <submittedName>
        <fullName evidence="1">Uncharacterized protein</fullName>
    </submittedName>
</protein>